<dbReference type="OMA" id="PYHIACF"/>
<evidence type="ECO:0000256" key="16">
    <source>
        <dbReference type="ARBA" id="ARBA00023157"/>
    </source>
</evidence>
<dbReference type="Gene3D" id="3.40.50.300">
    <property type="entry name" value="P-loop containing nucleotide triphosphate hydrolases"/>
    <property type="match status" value="1"/>
</dbReference>
<keyword evidence="8" id="KW-0378">Hydrolase</keyword>
<dbReference type="GO" id="GO:0005758">
    <property type="term" value="C:mitochondrial intermembrane space"/>
    <property type="evidence" value="ECO:0000318"/>
    <property type="project" value="GO_Central"/>
</dbReference>
<evidence type="ECO:0000256" key="4">
    <source>
        <dbReference type="ARBA" id="ARBA00022692"/>
    </source>
</evidence>
<dbReference type="eggNOG" id="KOG0447">
    <property type="taxonomic scope" value="Eukaryota"/>
</dbReference>
<dbReference type="InterPro" id="IPR001401">
    <property type="entry name" value="Dynamin_GTPase"/>
</dbReference>
<evidence type="ECO:0000313" key="22">
    <source>
        <dbReference type="Proteomes" id="UP000009022"/>
    </source>
</evidence>
<keyword evidence="4" id="KW-0812">Transmembrane</keyword>
<dbReference type="EMBL" id="DS985246">
    <property type="protein sequence ID" value="EDV24155.1"/>
    <property type="molecule type" value="Genomic_DNA"/>
</dbReference>
<proteinExistence type="predicted"/>
<comment type="catalytic activity">
    <reaction evidence="18">
        <text>GTP + H2O = GDP + phosphate + H(+)</text>
        <dbReference type="Rhea" id="RHEA:19669"/>
        <dbReference type="ChEBI" id="CHEBI:15377"/>
        <dbReference type="ChEBI" id="CHEBI:15378"/>
        <dbReference type="ChEBI" id="CHEBI:37565"/>
        <dbReference type="ChEBI" id="CHEBI:43474"/>
        <dbReference type="ChEBI" id="CHEBI:58189"/>
        <dbReference type="EC" id="3.6.5.5"/>
    </reaction>
</comment>
<dbReference type="GO" id="GO:0016559">
    <property type="term" value="P:peroxisome fission"/>
    <property type="evidence" value="ECO:0000318"/>
    <property type="project" value="GO_Central"/>
</dbReference>
<name>B3RZ80_TRIAD</name>
<sequence>MSEDAADKESLKERADKAERELVEIQQRLQHEIDKLEKTNRDLRQQILKMGKSEKAKYIKKSLIDMYSDVLDLLADYDANYDTQDSLPRVVVVGDQSAGKTSVLEMIARARIFPRGSGEMMTRSPVMVTLSEGPRHIAQFKNNDREYDLNQEPELNALRQEVERRMKASVQNGQTVSHETISMSVKGPGLQRMVLVDLPGIISTVTAGMATSTREDIIEMSKKYMKNPNSIILCIQDGSVDAERSIVTDLVNSVDKQGKRTIFVLTKADLAEKSLANPDRIKKTLEGRLFPMKALGYFAVVTGRGNTEDSIETIRQHEEEYFRNSKLFRSNVIKATQMNTQNLSRAVSECFWKMVKESVEQQSDSYQAIRFNLETEWKNRFPGRRELDRNELFDRGKAEILDTVLTLSQLQPMEWYTKLKDKLWLSISEHFVENIYIPAAQTESSSKFNTYADIKLKEWSKSHLSGNCVTIGWETLLDEFAAALRKNVAVSRSAGMSSVDNKLFDDLKEAVINICNRNHTISNNNIEKMHVIQSNALEDLSVPDKQQWESAAKFLEETLNDKLKQAINEWNQLTGPNFTERWMSWRSTTPEQLLRQAAGLEFQKLLQSRKSHKSHLDFDEVIMVKRNLETQGHTVSEELIEEIWRLQYRKHFLQMAIAEAQECKGAFFHRKLGNDELQCDAVVLFWRMQSMLNSSSRFLRQQVVNHEFGRLEEEAKQALDEIEDDDSCKKKLLTGDQVILAEKLKKVKHIQSRLVEFVKCLNQDNK</sequence>
<evidence type="ECO:0000256" key="5">
    <source>
        <dbReference type="ARBA" id="ARBA00022703"/>
    </source>
</evidence>
<keyword evidence="14" id="KW-0342">GTP-binding</keyword>
<accession>B3RZ80</accession>
<keyword evidence="11 19" id="KW-0175">Coiled coil</keyword>
<dbReference type="GO" id="GO:0008289">
    <property type="term" value="F:lipid binding"/>
    <property type="evidence" value="ECO:0007669"/>
    <property type="project" value="UniProtKB-KW"/>
</dbReference>
<evidence type="ECO:0000259" key="20">
    <source>
        <dbReference type="PROSITE" id="PS51718"/>
    </source>
</evidence>
<comment type="subcellular location">
    <subcellularLocation>
        <location evidence="1">Mitochondrion inner membrane</location>
        <topology evidence="1">Single-pass membrane protein</topology>
    </subcellularLocation>
    <subcellularLocation>
        <location evidence="2">Mitochondrion intermembrane space</location>
    </subcellularLocation>
</comment>
<evidence type="ECO:0000256" key="1">
    <source>
        <dbReference type="ARBA" id="ARBA00004434"/>
    </source>
</evidence>
<dbReference type="GeneID" id="6754536"/>
<dbReference type="InterPro" id="IPR045817">
    <property type="entry name" value="OPA1_C"/>
</dbReference>
<dbReference type="GO" id="GO:0006915">
    <property type="term" value="P:apoptotic process"/>
    <property type="evidence" value="ECO:0007669"/>
    <property type="project" value="UniProtKB-KW"/>
</dbReference>
<protein>
    <recommendedName>
        <fullName evidence="17">Dynamin-like GTPase OPA1, mitochondrial</fullName>
        <ecNumber evidence="3">3.6.5.5</ecNumber>
    </recommendedName>
</protein>
<evidence type="ECO:0000256" key="2">
    <source>
        <dbReference type="ARBA" id="ARBA00004569"/>
    </source>
</evidence>
<organism evidence="21 22">
    <name type="scientific">Trichoplax adhaerens</name>
    <name type="common">Trichoplax reptans</name>
    <dbReference type="NCBI Taxonomy" id="10228"/>
    <lineage>
        <taxon>Eukaryota</taxon>
        <taxon>Metazoa</taxon>
        <taxon>Placozoa</taxon>
        <taxon>Uniplacotomia</taxon>
        <taxon>Trichoplacea</taxon>
        <taxon>Trichoplacidae</taxon>
        <taxon>Trichoplax</taxon>
    </lineage>
</organism>
<keyword evidence="7" id="KW-0999">Mitochondrion inner membrane</keyword>
<evidence type="ECO:0000256" key="14">
    <source>
        <dbReference type="ARBA" id="ARBA00023134"/>
    </source>
</evidence>
<dbReference type="PROSITE" id="PS51718">
    <property type="entry name" value="G_DYNAMIN_2"/>
    <property type="match status" value="1"/>
</dbReference>
<dbReference type="CDD" id="cd08771">
    <property type="entry name" value="DLP_1"/>
    <property type="match status" value="1"/>
</dbReference>
<dbReference type="InParanoid" id="B3RZ80"/>
<dbReference type="FunCoup" id="B3RZ80">
    <property type="interactions" value="2021"/>
</dbReference>
<dbReference type="PRINTS" id="PR00195">
    <property type="entry name" value="DYNAMIN"/>
</dbReference>
<dbReference type="OrthoDB" id="415706at2759"/>
<dbReference type="GO" id="GO:0005737">
    <property type="term" value="C:cytoplasm"/>
    <property type="evidence" value="ECO:0000318"/>
    <property type="project" value="GO_Central"/>
</dbReference>
<dbReference type="GO" id="GO:0005525">
    <property type="term" value="F:GTP binding"/>
    <property type="evidence" value="ECO:0007669"/>
    <property type="project" value="UniProtKB-KW"/>
</dbReference>
<keyword evidence="15" id="KW-0472">Membrane</keyword>
<keyword evidence="13" id="KW-0496">Mitochondrion</keyword>
<evidence type="ECO:0000256" key="12">
    <source>
        <dbReference type="ARBA" id="ARBA00023121"/>
    </source>
</evidence>
<dbReference type="Proteomes" id="UP000009022">
    <property type="component" value="Unassembled WGS sequence"/>
</dbReference>
<evidence type="ECO:0000256" key="19">
    <source>
        <dbReference type="SAM" id="Coils"/>
    </source>
</evidence>
<feature type="coiled-coil region" evidence="19">
    <location>
        <begin position="1"/>
        <end position="53"/>
    </location>
</feature>
<evidence type="ECO:0000256" key="8">
    <source>
        <dbReference type="ARBA" id="ARBA00022801"/>
    </source>
</evidence>
<dbReference type="GO" id="GO:0003924">
    <property type="term" value="F:GTPase activity"/>
    <property type="evidence" value="ECO:0000318"/>
    <property type="project" value="GO_Central"/>
</dbReference>
<evidence type="ECO:0000256" key="6">
    <source>
        <dbReference type="ARBA" id="ARBA00022741"/>
    </source>
</evidence>
<dbReference type="AlphaFoldDB" id="B3RZ80"/>
<evidence type="ECO:0000313" key="21">
    <source>
        <dbReference type="EMBL" id="EDV24155.1"/>
    </source>
</evidence>
<dbReference type="Pfam" id="PF00350">
    <property type="entry name" value="Dynamin_N"/>
    <property type="match status" value="1"/>
</dbReference>
<dbReference type="InterPro" id="IPR030381">
    <property type="entry name" value="G_DYNAMIN_dom"/>
</dbReference>
<dbReference type="PANTHER" id="PTHR11566">
    <property type="entry name" value="DYNAMIN"/>
    <property type="match status" value="1"/>
</dbReference>
<evidence type="ECO:0000256" key="17">
    <source>
        <dbReference type="ARBA" id="ARBA00044791"/>
    </source>
</evidence>
<dbReference type="PhylomeDB" id="B3RZ80"/>
<dbReference type="GO" id="GO:0031966">
    <property type="term" value="C:mitochondrial membrane"/>
    <property type="evidence" value="ECO:0000318"/>
    <property type="project" value="GO_Central"/>
</dbReference>
<dbReference type="GO" id="GO:0005874">
    <property type="term" value="C:microtubule"/>
    <property type="evidence" value="ECO:0000318"/>
    <property type="project" value="GO_Central"/>
</dbReference>
<reference evidence="21 22" key="1">
    <citation type="journal article" date="2008" name="Nature">
        <title>The Trichoplax genome and the nature of placozoans.</title>
        <authorList>
            <person name="Srivastava M."/>
            <person name="Begovic E."/>
            <person name="Chapman J."/>
            <person name="Putnam N.H."/>
            <person name="Hellsten U."/>
            <person name="Kawashima T."/>
            <person name="Kuo A."/>
            <person name="Mitros T."/>
            <person name="Salamov A."/>
            <person name="Carpenter M.L."/>
            <person name="Signorovitch A.Y."/>
            <person name="Moreno M.A."/>
            <person name="Kamm K."/>
            <person name="Grimwood J."/>
            <person name="Schmutz J."/>
            <person name="Shapiro H."/>
            <person name="Grigoriev I.V."/>
            <person name="Buss L.W."/>
            <person name="Schierwater B."/>
            <person name="Dellaporta S.L."/>
            <person name="Rokhsar D.S."/>
        </authorList>
    </citation>
    <scope>NUCLEOTIDE SEQUENCE [LARGE SCALE GENOMIC DNA]</scope>
    <source>
        <strain evidence="21 22">Grell-BS-1999</strain>
    </source>
</reference>
<evidence type="ECO:0000256" key="18">
    <source>
        <dbReference type="ARBA" id="ARBA00048040"/>
    </source>
</evidence>
<dbReference type="GO" id="GO:0008017">
    <property type="term" value="F:microtubule binding"/>
    <property type="evidence" value="ECO:0000318"/>
    <property type="project" value="GO_Central"/>
</dbReference>
<evidence type="ECO:0000256" key="7">
    <source>
        <dbReference type="ARBA" id="ARBA00022792"/>
    </source>
</evidence>
<dbReference type="EC" id="3.6.5.5" evidence="3"/>
<dbReference type="STRING" id="10228.B3RZ80"/>
<keyword evidence="16" id="KW-1015">Disulfide bond</keyword>
<dbReference type="SUPFAM" id="SSF52540">
    <property type="entry name" value="P-loop containing nucleoside triphosphate hydrolases"/>
    <property type="match status" value="1"/>
</dbReference>
<dbReference type="HOGENOM" id="CLU_012302_0_1_1"/>
<evidence type="ECO:0000256" key="3">
    <source>
        <dbReference type="ARBA" id="ARBA00011980"/>
    </source>
</evidence>
<evidence type="ECO:0000256" key="9">
    <source>
        <dbReference type="ARBA" id="ARBA00022946"/>
    </source>
</evidence>
<evidence type="ECO:0000256" key="13">
    <source>
        <dbReference type="ARBA" id="ARBA00023128"/>
    </source>
</evidence>
<gene>
    <name evidence="21" type="ORF">TRIADDRAFT_27324</name>
</gene>
<dbReference type="GO" id="GO:0005743">
    <property type="term" value="C:mitochondrial inner membrane"/>
    <property type="evidence" value="ECO:0007669"/>
    <property type="project" value="UniProtKB-SubCell"/>
</dbReference>
<dbReference type="InterPro" id="IPR045063">
    <property type="entry name" value="Dynamin_N"/>
</dbReference>
<dbReference type="InterPro" id="IPR022812">
    <property type="entry name" value="Dynamin"/>
</dbReference>
<feature type="domain" description="Dynamin-type G" evidence="20">
    <location>
        <begin position="84"/>
        <end position="360"/>
    </location>
</feature>
<evidence type="ECO:0000256" key="11">
    <source>
        <dbReference type="ARBA" id="ARBA00023054"/>
    </source>
</evidence>
<dbReference type="CTD" id="6754536"/>
<evidence type="ECO:0000256" key="10">
    <source>
        <dbReference type="ARBA" id="ARBA00022989"/>
    </source>
</evidence>
<keyword evidence="22" id="KW-1185">Reference proteome</keyword>
<evidence type="ECO:0000256" key="15">
    <source>
        <dbReference type="ARBA" id="ARBA00023136"/>
    </source>
</evidence>
<dbReference type="GO" id="GO:0008053">
    <property type="term" value="P:mitochondrial fusion"/>
    <property type="evidence" value="ECO:0000318"/>
    <property type="project" value="GO_Central"/>
</dbReference>
<keyword evidence="9" id="KW-0809">Transit peptide</keyword>
<dbReference type="KEGG" id="tad:TRIADDRAFT_27324"/>
<dbReference type="PANTHER" id="PTHR11566:SF67">
    <property type="entry name" value="DYNAMIN-LIKE 120 KDA PROTEIN, MITOCHONDRIAL"/>
    <property type="match status" value="1"/>
</dbReference>
<dbReference type="SMART" id="SM00053">
    <property type="entry name" value="DYNc"/>
    <property type="match status" value="1"/>
</dbReference>
<keyword evidence="5" id="KW-0053">Apoptosis</keyword>
<dbReference type="FunFam" id="3.40.50.300:FF:000171">
    <property type="entry name" value="Dynamin-like 120 kDa protein, mitochondrial"/>
    <property type="match status" value="1"/>
</dbReference>
<keyword evidence="6" id="KW-0547">Nucleotide-binding</keyword>
<keyword evidence="10" id="KW-1133">Transmembrane helix</keyword>
<dbReference type="InterPro" id="IPR027417">
    <property type="entry name" value="P-loop_NTPase"/>
</dbReference>
<dbReference type="RefSeq" id="XP_002113681.1">
    <property type="nucleotide sequence ID" value="XM_002113645.1"/>
</dbReference>
<dbReference type="Pfam" id="PF19434">
    <property type="entry name" value="OPA1_C"/>
    <property type="match status" value="1"/>
</dbReference>
<keyword evidence="12" id="KW-0446">Lipid-binding</keyword>